<organism evidence="4 5">
    <name type="scientific">Saguinus oedipus</name>
    <name type="common">Cotton-top tamarin</name>
    <name type="synonym">Oedipomidas oedipus</name>
    <dbReference type="NCBI Taxonomy" id="9490"/>
    <lineage>
        <taxon>Eukaryota</taxon>
        <taxon>Metazoa</taxon>
        <taxon>Chordata</taxon>
        <taxon>Craniata</taxon>
        <taxon>Vertebrata</taxon>
        <taxon>Euteleostomi</taxon>
        <taxon>Mammalia</taxon>
        <taxon>Eutheria</taxon>
        <taxon>Euarchontoglires</taxon>
        <taxon>Primates</taxon>
        <taxon>Haplorrhini</taxon>
        <taxon>Platyrrhini</taxon>
        <taxon>Cebidae</taxon>
        <taxon>Callitrichinae</taxon>
        <taxon>Saguinus</taxon>
    </lineage>
</organism>
<comment type="caution">
    <text evidence="4">The sequence shown here is derived from an EMBL/GenBank/DDBJ whole genome shotgun (WGS) entry which is preliminary data.</text>
</comment>
<dbReference type="PANTHER" id="PTHR22988:SF31">
    <property type="entry name" value="SERINE_THREONINE-PROTEIN KINASE MRCK ALPHA"/>
    <property type="match status" value="1"/>
</dbReference>
<name>A0ABQ9TMX1_SAGOE</name>
<keyword evidence="5" id="KW-1185">Reference proteome</keyword>
<proteinExistence type="predicted"/>
<dbReference type="GO" id="GO:0016301">
    <property type="term" value="F:kinase activity"/>
    <property type="evidence" value="ECO:0007669"/>
    <property type="project" value="UniProtKB-KW"/>
</dbReference>
<keyword evidence="2 4" id="KW-0808">Transferase</keyword>
<accession>A0ABQ9TMX1</accession>
<evidence type="ECO:0000256" key="2">
    <source>
        <dbReference type="ARBA" id="ARBA00022777"/>
    </source>
</evidence>
<evidence type="ECO:0000256" key="1">
    <source>
        <dbReference type="ARBA" id="ARBA00022527"/>
    </source>
</evidence>
<keyword evidence="2 4" id="KW-0418">Kinase</keyword>
<keyword evidence="3" id="KW-0175">Coiled coil</keyword>
<keyword evidence="1" id="KW-0723">Serine/threonine-protein kinase</keyword>
<evidence type="ECO:0000256" key="3">
    <source>
        <dbReference type="SAM" id="Coils"/>
    </source>
</evidence>
<dbReference type="EMBL" id="JASSZA010000020">
    <property type="protein sequence ID" value="KAK2086120.1"/>
    <property type="molecule type" value="Genomic_DNA"/>
</dbReference>
<feature type="coiled-coil region" evidence="3">
    <location>
        <begin position="47"/>
        <end position="81"/>
    </location>
</feature>
<dbReference type="Proteomes" id="UP001266305">
    <property type="component" value="Unassembled WGS sequence"/>
</dbReference>
<evidence type="ECO:0000313" key="5">
    <source>
        <dbReference type="Proteomes" id="UP001266305"/>
    </source>
</evidence>
<dbReference type="PANTHER" id="PTHR22988">
    <property type="entry name" value="MYOTONIC DYSTROPHY S/T KINASE-RELATED"/>
    <property type="match status" value="1"/>
</dbReference>
<feature type="coiled-coil region" evidence="3">
    <location>
        <begin position="123"/>
        <end position="181"/>
    </location>
</feature>
<protein>
    <submittedName>
        <fullName evidence="4">Serine/threonine-protein kinase MRCK alpha</fullName>
    </submittedName>
</protein>
<sequence length="192" mass="22626">MEDILFVGVCSIEHQQEITKLKTDLEKKSIFYEEELSKREGIHANEIKNLKKELHDSEGQQLALNKEIMILKDKLEKTRRESSFLEMMEAEARFWCGGEHLSDEKVGLATFQSEREEFESEFKQQYEREKVLLTEENKKLTSELDKLTTLYENLSIHNQQLEEEVKDLADKKESVAHWEAQITEIIQCCIEI</sequence>
<gene>
    <name evidence="4" type="primary">CDC42BPA_3</name>
    <name evidence="4" type="ORF">P7K49_035545</name>
</gene>
<dbReference type="InterPro" id="IPR050839">
    <property type="entry name" value="Rho-assoc_Ser/Thr_Kinase"/>
</dbReference>
<evidence type="ECO:0000313" key="4">
    <source>
        <dbReference type="EMBL" id="KAK2086120.1"/>
    </source>
</evidence>
<reference evidence="4 5" key="1">
    <citation type="submission" date="2023-05" db="EMBL/GenBank/DDBJ databases">
        <title>B98-5 Cell Line De Novo Hybrid Assembly: An Optical Mapping Approach.</title>
        <authorList>
            <person name="Kananen K."/>
            <person name="Auerbach J.A."/>
            <person name="Kautto E."/>
            <person name="Blachly J.S."/>
        </authorList>
    </citation>
    <scope>NUCLEOTIDE SEQUENCE [LARGE SCALE GENOMIC DNA]</scope>
    <source>
        <strain evidence="4">B95-8</strain>
        <tissue evidence="4">Cell line</tissue>
    </source>
</reference>